<proteinExistence type="predicted"/>
<sequence length="86" mass="10370">MNWIINKEKTQDHWLEIEDEDGWYLAVVKWDGCVNFNRLHNVPLPVTNDHPQLVDYIHYCDLDEEIERLQLLRAKAKEFFGDDWPS</sequence>
<dbReference type="AlphaFoldDB" id="A0A6M3LDW4"/>
<protein>
    <submittedName>
        <fullName evidence="1">Uncharacterized protein</fullName>
    </submittedName>
</protein>
<accession>A0A6M3LDW4</accession>
<evidence type="ECO:0000313" key="1">
    <source>
        <dbReference type="EMBL" id="QJA93306.1"/>
    </source>
</evidence>
<name>A0A6M3LDW4_9ZZZZ</name>
<gene>
    <name evidence="1" type="ORF">MM415B04275_0003</name>
</gene>
<reference evidence="1" key="1">
    <citation type="submission" date="2020-03" db="EMBL/GenBank/DDBJ databases">
        <title>The deep terrestrial virosphere.</title>
        <authorList>
            <person name="Holmfeldt K."/>
            <person name="Nilsson E."/>
            <person name="Simone D."/>
            <person name="Lopez-Fernandez M."/>
            <person name="Wu X."/>
            <person name="de Brujin I."/>
            <person name="Lundin D."/>
            <person name="Andersson A."/>
            <person name="Bertilsson S."/>
            <person name="Dopson M."/>
        </authorList>
    </citation>
    <scope>NUCLEOTIDE SEQUENCE</scope>
    <source>
        <strain evidence="1">MM415B04275</strain>
    </source>
</reference>
<organism evidence="1">
    <name type="scientific">viral metagenome</name>
    <dbReference type="NCBI Taxonomy" id="1070528"/>
    <lineage>
        <taxon>unclassified sequences</taxon>
        <taxon>metagenomes</taxon>
        <taxon>organismal metagenomes</taxon>
    </lineage>
</organism>
<dbReference type="EMBL" id="MT143139">
    <property type="protein sequence ID" value="QJA93306.1"/>
    <property type="molecule type" value="Genomic_DNA"/>
</dbReference>